<evidence type="ECO:0000313" key="1">
    <source>
        <dbReference type="EMBL" id="SIT22096.1"/>
    </source>
</evidence>
<evidence type="ECO:0008006" key="3">
    <source>
        <dbReference type="Google" id="ProtNLM"/>
    </source>
</evidence>
<proteinExistence type="predicted"/>
<name>A0A1N7QGY9_9RHOB</name>
<dbReference type="OrthoDB" id="7762993at2"/>
<gene>
    <name evidence="1" type="ORF">SAMN05421774_11118</name>
</gene>
<dbReference type="RefSeq" id="WP_076533915.1">
    <property type="nucleotide sequence ID" value="NZ_BMEH01000011.1"/>
</dbReference>
<dbReference type="InterPro" id="IPR027417">
    <property type="entry name" value="P-loop_NTPase"/>
</dbReference>
<dbReference type="AlphaFoldDB" id="A0A1N7QGY9"/>
<dbReference type="SUPFAM" id="SSF52540">
    <property type="entry name" value="P-loop containing nucleoside triphosphate hydrolases"/>
    <property type="match status" value="1"/>
</dbReference>
<protein>
    <recommendedName>
        <fullName evidence="3">Sulfotransferase family protein</fullName>
    </recommendedName>
</protein>
<dbReference type="EMBL" id="FTOT01000011">
    <property type="protein sequence ID" value="SIT22096.1"/>
    <property type="molecule type" value="Genomic_DNA"/>
</dbReference>
<evidence type="ECO:0000313" key="2">
    <source>
        <dbReference type="Proteomes" id="UP000186141"/>
    </source>
</evidence>
<sequence length="296" mass="33273">MTLQALVLHLGAHKTGTSLVQKYLRDKDTACQKAGIWPMPRGDGDEFIGWGRAAEVEAGAKGLCAKIAEAESRRMRCVVLSHENALGRPFRQDAPHLYPDAARHGANLKKALGEDRPWRVVYYIRSQAAFLESYYLQTVHEGAWHDFDTYMMGLGLHGFSWRPLYDALCGLFGAENVVLRSFDEDIAAGQAAYLERFLTSATAADLRPFGQFDYKPVRNPSVGDRGLELARGINPMLRNPAERKLFRKFLQEHFSNRDYPRPALLSEAAREEMRARYDAENAELLAQSARTARAPS</sequence>
<dbReference type="STRING" id="1086013.SAMN05421774_11118"/>
<accession>A0A1N7QGY9</accession>
<organism evidence="1 2">
    <name type="scientific">Gemmobacter megaterium</name>
    <dbReference type="NCBI Taxonomy" id="1086013"/>
    <lineage>
        <taxon>Bacteria</taxon>
        <taxon>Pseudomonadati</taxon>
        <taxon>Pseudomonadota</taxon>
        <taxon>Alphaproteobacteria</taxon>
        <taxon>Rhodobacterales</taxon>
        <taxon>Paracoccaceae</taxon>
        <taxon>Gemmobacter</taxon>
    </lineage>
</organism>
<keyword evidence="2" id="KW-1185">Reference proteome</keyword>
<dbReference type="Proteomes" id="UP000186141">
    <property type="component" value="Unassembled WGS sequence"/>
</dbReference>
<reference evidence="1 2" key="1">
    <citation type="submission" date="2017-01" db="EMBL/GenBank/DDBJ databases">
        <authorList>
            <person name="Mah S.A."/>
            <person name="Swanson W.J."/>
            <person name="Moy G.W."/>
            <person name="Vacquier V.D."/>
        </authorList>
    </citation>
    <scope>NUCLEOTIDE SEQUENCE [LARGE SCALE GENOMIC DNA]</scope>
    <source>
        <strain evidence="1 2">DSM 26375</strain>
    </source>
</reference>